<dbReference type="EMBL" id="OVEO01000010">
    <property type="protein sequence ID" value="SPQ98565.1"/>
    <property type="molecule type" value="Genomic_DNA"/>
</dbReference>
<evidence type="ECO:0000313" key="2">
    <source>
        <dbReference type="EMBL" id="SPQ98565.1"/>
    </source>
</evidence>
<accession>A0A0G4IV66</accession>
<dbReference type="Proteomes" id="UP000290189">
    <property type="component" value="Unassembled WGS sequence"/>
</dbReference>
<proteinExistence type="predicted"/>
<evidence type="ECO:0000313" key="4">
    <source>
        <dbReference type="Proteomes" id="UP000290189"/>
    </source>
</evidence>
<dbReference type="EMBL" id="CDSF01000089">
    <property type="protein sequence ID" value="CEO99011.1"/>
    <property type="molecule type" value="Genomic_DNA"/>
</dbReference>
<name>A0A0G4IV66_PLABS</name>
<organism evidence="1 3">
    <name type="scientific">Plasmodiophora brassicae</name>
    <name type="common">Clubroot disease agent</name>
    <dbReference type="NCBI Taxonomy" id="37360"/>
    <lineage>
        <taxon>Eukaryota</taxon>
        <taxon>Sar</taxon>
        <taxon>Rhizaria</taxon>
        <taxon>Endomyxa</taxon>
        <taxon>Phytomyxea</taxon>
        <taxon>Plasmodiophorida</taxon>
        <taxon>Plasmodiophoridae</taxon>
        <taxon>Plasmodiophora</taxon>
    </lineage>
</organism>
<evidence type="ECO:0000313" key="3">
    <source>
        <dbReference type="Proteomes" id="UP000039324"/>
    </source>
</evidence>
<keyword evidence="2" id="KW-0496">Mitochondrion</keyword>
<dbReference type="AlphaFoldDB" id="A0A0G4IV66"/>
<evidence type="ECO:0000313" key="1">
    <source>
        <dbReference type="EMBL" id="CEO99011.1"/>
    </source>
</evidence>
<reference evidence="1 3" key="1">
    <citation type="submission" date="2015-02" db="EMBL/GenBank/DDBJ databases">
        <authorList>
            <person name="Chooi Y.-H."/>
        </authorList>
    </citation>
    <scope>NUCLEOTIDE SEQUENCE [LARGE SCALE GENOMIC DNA]</scope>
    <source>
        <strain evidence="1">E3</strain>
    </source>
</reference>
<gene>
    <name evidence="1" type="ORF">PBRA_007125</name>
    <name evidence="2" type="ORF">PLBR_LOCUS5780</name>
</gene>
<protein>
    <submittedName>
        <fullName evidence="1">Uncharacterized protein</fullName>
    </submittedName>
</protein>
<geneLocation type="mitochondrion" evidence="2"/>
<reference evidence="2 4" key="2">
    <citation type="submission" date="2018-03" db="EMBL/GenBank/DDBJ databases">
        <authorList>
            <person name="Fogelqvist J."/>
        </authorList>
    </citation>
    <scope>NUCLEOTIDE SEQUENCE [LARGE SCALE GENOMIC DNA]</scope>
</reference>
<sequence length="538" mass="57660">MDADALRALPLPWPPHVVAGIVASQAPAALLDCVLDRLPEDTPGLIDLVLHLAAVAGVPIADLIPRVPIADAVSARPVDLLGAVIDSNALTDDVANRHRVSVLSALASRPPDLVTAVLLQCPSLLAPAPLRIMPSFTVDLLLHCIRHGAASLIGRAPDAIGGDACRAYQSAPFDLPQPSVNALINLDCRWATGILESAPSPHPISVALLWAKRPLLAACPDAVVDVLLTPSAPCDVLLHCVSSVTRDERFWLPLVALVDYRDERVRQAAAQALGRLPLPRWRLQNWTLCQEMLRVRQHAPHDHVDKAIGRLARGAPDAFLLTLATVFSQLVSCKDDDPTLFHLLASVVGRGNEYRAGALRTLLADRLRCSSAPPAGVPSVLFKAPLHAFDLATITAFGAAPSLFKVVSLVGPVGREQFLPVARSLLLGLIRSWSQPVSKATIERSLSVFQMMRALDMLPDLVSPMSASVLGALAPEEVVGILFALLEQVSVKPQHRDTVPTAALRDLLERICLNNIDRRPVAEFFASVLACCRQPSSA</sequence>
<keyword evidence="3" id="KW-1185">Reference proteome</keyword>
<dbReference type="Proteomes" id="UP000039324">
    <property type="component" value="Unassembled WGS sequence"/>
</dbReference>